<dbReference type="Proteomes" id="UP000271098">
    <property type="component" value="Unassembled WGS sequence"/>
</dbReference>
<accession>A0A183EL78</accession>
<gene>
    <name evidence="1" type="ORF">GPUH_LOCUS21718</name>
</gene>
<evidence type="ECO:0000313" key="2">
    <source>
        <dbReference type="Proteomes" id="UP000271098"/>
    </source>
</evidence>
<dbReference type="WBParaSite" id="GPUH_0002174601-mRNA-1">
    <property type="protein sequence ID" value="GPUH_0002174601-mRNA-1"/>
    <property type="gene ID" value="GPUH_0002174601"/>
</dbReference>
<dbReference type="EMBL" id="UYRT01093301">
    <property type="protein sequence ID" value="VDN38804.1"/>
    <property type="molecule type" value="Genomic_DNA"/>
</dbReference>
<protein>
    <submittedName>
        <fullName evidence="3">Fork-head domain-containing protein</fullName>
    </submittedName>
</protein>
<dbReference type="AlphaFoldDB" id="A0A183EL78"/>
<name>A0A183EL78_9BILA</name>
<reference evidence="3" key="1">
    <citation type="submission" date="2016-06" db="UniProtKB">
        <authorList>
            <consortium name="WormBaseParasite"/>
        </authorList>
    </citation>
    <scope>IDENTIFICATION</scope>
</reference>
<reference evidence="1 2" key="2">
    <citation type="submission" date="2018-11" db="EMBL/GenBank/DDBJ databases">
        <authorList>
            <consortium name="Pathogen Informatics"/>
        </authorList>
    </citation>
    <scope>NUCLEOTIDE SEQUENCE [LARGE SCALE GENOMIC DNA]</scope>
</reference>
<evidence type="ECO:0000313" key="3">
    <source>
        <dbReference type="WBParaSite" id="GPUH_0002174601-mRNA-1"/>
    </source>
</evidence>
<proteinExistence type="predicted"/>
<keyword evidence="2" id="KW-1185">Reference proteome</keyword>
<evidence type="ECO:0000313" key="1">
    <source>
        <dbReference type="EMBL" id="VDN38804.1"/>
    </source>
</evidence>
<organism evidence="3">
    <name type="scientific">Gongylonema pulchrum</name>
    <dbReference type="NCBI Taxonomy" id="637853"/>
    <lineage>
        <taxon>Eukaryota</taxon>
        <taxon>Metazoa</taxon>
        <taxon>Ecdysozoa</taxon>
        <taxon>Nematoda</taxon>
        <taxon>Chromadorea</taxon>
        <taxon>Rhabditida</taxon>
        <taxon>Spirurina</taxon>
        <taxon>Spiruromorpha</taxon>
        <taxon>Spiruroidea</taxon>
        <taxon>Gongylonematidae</taxon>
        <taxon>Gongylonema</taxon>
    </lineage>
</organism>
<sequence>MQMQLCSPNLNWSSKAFARRTCIFVLKERIYEAYPNRTSYWESGWQSAGKTRKRLYHTFTILMMSNSETFGTRRKLTYLK</sequence>